<gene>
    <name evidence="2" type="ORF">CLV58_101380</name>
</gene>
<protein>
    <submittedName>
        <fullName evidence="2">Nuclease A inhibitor-like protein</fullName>
    </submittedName>
</protein>
<keyword evidence="3" id="KW-1185">Reference proteome</keyword>
<evidence type="ECO:0000256" key="1">
    <source>
        <dbReference type="SAM" id="MobiDB-lite"/>
    </source>
</evidence>
<dbReference type="Pfam" id="PF07924">
    <property type="entry name" value="NuiA"/>
    <property type="match status" value="1"/>
</dbReference>
<comment type="caution">
    <text evidence="2">The sequence shown here is derived from an EMBL/GenBank/DDBJ whole genome shotgun (WGS) entry which is preliminary data.</text>
</comment>
<dbReference type="Proteomes" id="UP000238375">
    <property type="component" value="Unassembled WGS sequence"/>
</dbReference>
<reference evidence="2 3" key="1">
    <citation type="submission" date="2018-03" db="EMBL/GenBank/DDBJ databases">
        <title>Genomic Encyclopedia of Archaeal and Bacterial Type Strains, Phase II (KMG-II): from individual species to whole genera.</title>
        <authorList>
            <person name="Goeker M."/>
        </authorList>
    </citation>
    <scope>NUCLEOTIDE SEQUENCE [LARGE SCALE GENOMIC DNA]</scope>
    <source>
        <strain evidence="2 3">DSM 28354</strain>
    </source>
</reference>
<dbReference type="EMBL" id="PVTE01000001">
    <property type="protein sequence ID" value="PRY47312.1"/>
    <property type="molecule type" value="Genomic_DNA"/>
</dbReference>
<feature type="compositionally biased region" description="Low complexity" evidence="1">
    <location>
        <begin position="12"/>
        <end position="26"/>
    </location>
</feature>
<dbReference type="InterPro" id="IPR036587">
    <property type="entry name" value="NucleaseA_inhib-like_sf"/>
</dbReference>
<feature type="region of interest" description="Disordered" evidence="1">
    <location>
        <begin position="1"/>
        <end position="28"/>
    </location>
</feature>
<proteinExistence type="predicted"/>
<dbReference type="AlphaFoldDB" id="A0A2T0TNL5"/>
<evidence type="ECO:0000313" key="3">
    <source>
        <dbReference type="Proteomes" id="UP000238375"/>
    </source>
</evidence>
<organism evidence="2 3">
    <name type="scientific">Spirosoma oryzae</name>
    <dbReference type="NCBI Taxonomy" id="1469603"/>
    <lineage>
        <taxon>Bacteria</taxon>
        <taxon>Pseudomonadati</taxon>
        <taxon>Bacteroidota</taxon>
        <taxon>Cytophagia</taxon>
        <taxon>Cytophagales</taxon>
        <taxon>Cytophagaceae</taxon>
        <taxon>Spirosoma</taxon>
    </lineage>
</organism>
<name>A0A2T0TNL5_9BACT</name>
<evidence type="ECO:0000313" key="2">
    <source>
        <dbReference type="EMBL" id="PRY47312.1"/>
    </source>
</evidence>
<dbReference type="Gene3D" id="3.40.1460.10">
    <property type="entry name" value="Nuclease A inhibitor-like"/>
    <property type="match status" value="1"/>
</dbReference>
<sequence>MTNNPAKRNTDAAATPEPASTPASAAVQISTEATDDKALVSLKEAVDPLLTDLLYPSESDEPVTFVTCYLAQEAPLTEVQIKEWQMVPPSVYVEEGSVDDFWAPVLTDEDWYGDDEKKRTATFRKLKAILDAQLTGQQIFRQGKTEITVYLLGRLTDGTRAGIQTTVVES</sequence>
<dbReference type="SUPFAM" id="SSF82602">
    <property type="entry name" value="Nuclease A inhibitor (NuiA)"/>
    <property type="match status" value="1"/>
</dbReference>
<dbReference type="OrthoDB" id="960668at2"/>
<accession>A0A2T0TNL5</accession>
<dbReference type="InterPro" id="IPR012489">
    <property type="entry name" value="NucleaseA_inhib-like"/>
</dbReference>
<dbReference type="RefSeq" id="WP_106136045.1">
    <property type="nucleotide sequence ID" value="NZ_PVTE01000001.1"/>
</dbReference>